<dbReference type="PROSITE" id="PS01063">
    <property type="entry name" value="SIGMA70_ECF"/>
    <property type="match status" value="1"/>
</dbReference>
<evidence type="ECO:0000313" key="9">
    <source>
        <dbReference type="EMBL" id="SDL03336.1"/>
    </source>
</evidence>
<dbReference type="InterPro" id="IPR014284">
    <property type="entry name" value="RNA_pol_sigma-70_dom"/>
</dbReference>
<dbReference type="PANTHER" id="PTHR43133">
    <property type="entry name" value="RNA POLYMERASE ECF-TYPE SIGMA FACTO"/>
    <property type="match status" value="1"/>
</dbReference>
<dbReference type="InterPro" id="IPR000838">
    <property type="entry name" value="RNA_pol_sigma70_ECF_CS"/>
</dbReference>
<evidence type="ECO:0000259" key="7">
    <source>
        <dbReference type="Pfam" id="PF04542"/>
    </source>
</evidence>
<dbReference type="SUPFAM" id="SSF88946">
    <property type="entry name" value="Sigma2 domain of RNA polymerase sigma factors"/>
    <property type="match status" value="1"/>
</dbReference>
<dbReference type="GO" id="GO:0003677">
    <property type="term" value="F:DNA binding"/>
    <property type="evidence" value="ECO:0007669"/>
    <property type="project" value="UniProtKB-KW"/>
</dbReference>
<dbReference type="InterPro" id="IPR013324">
    <property type="entry name" value="RNA_pol_sigma_r3/r4-like"/>
</dbReference>
<evidence type="ECO:0000256" key="5">
    <source>
        <dbReference type="ARBA" id="ARBA00023163"/>
    </source>
</evidence>
<dbReference type="Proteomes" id="UP000198510">
    <property type="component" value="Unassembled WGS sequence"/>
</dbReference>
<dbReference type="CDD" id="cd06171">
    <property type="entry name" value="Sigma70_r4"/>
    <property type="match status" value="1"/>
</dbReference>
<feature type="domain" description="RNA polymerase sigma factor 70 region 4 type 2" evidence="8">
    <location>
        <begin position="118"/>
        <end position="169"/>
    </location>
</feature>
<comment type="similarity">
    <text evidence="1 6">Belongs to the sigma-70 factor family. ECF subfamily.</text>
</comment>
<proteinExistence type="inferred from homology"/>
<organism evidence="9 10">
    <name type="scientific">Catalinimonas alkaloidigena</name>
    <dbReference type="NCBI Taxonomy" id="1075417"/>
    <lineage>
        <taxon>Bacteria</taxon>
        <taxon>Pseudomonadati</taxon>
        <taxon>Bacteroidota</taxon>
        <taxon>Cytophagia</taxon>
        <taxon>Cytophagales</taxon>
        <taxon>Catalimonadaceae</taxon>
        <taxon>Catalinimonas</taxon>
    </lineage>
</organism>
<dbReference type="InterPro" id="IPR039425">
    <property type="entry name" value="RNA_pol_sigma-70-like"/>
</dbReference>
<keyword evidence="4 6" id="KW-0238">DNA-binding</keyword>
<dbReference type="AlphaFoldDB" id="A0A1G9GRL2"/>
<dbReference type="Pfam" id="PF04542">
    <property type="entry name" value="Sigma70_r2"/>
    <property type="match status" value="1"/>
</dbReference>
<reference evidence="9 10" key="1">
    <citation type="submission" date="2016-10" db="EMBL/GenBank/DDBJ databases">
        <authorList>
            <person name="de Groot N.N."/>
        </authorList>
    </citation>
    <scope>NUCLEOTIDE SEQUENCE [LARGE SCALE GENOMIC DNA]</scope>
    <source>
        <strain evidence="9 10">DSM 25186</strain>
    </source>
</reference>
<dbReference type="Gene3D" id="1.10.10.10">
    <property type="entry name" value="Winged helix-like DNA-binding domain superfamily/Winged helix DNA-binding domain"/>
    <property type="match status" value="1"/>
</dbReference>
<dbReference type="Gene3D" id="1.10.1740.10">
    <property type="match status" value="1"/>
</dbReference>
<dbReference type="InterPro" id="IPR036388">
    <property type="entry name" value="WH-like_DNA-bd_sf"/>
</dbReference>
<evidence type="ECO:0000259" key="8">
    <source>
        <dbReference type="Pfam" id="PF08281"/>
    </source>
</evidence>
<dbReference type="InterPro" id="IPR007627">
    <property type="entry name" value="RNA_pol_sigma70_r2"/>
</dbReference>
<dbReference type="GO" id="GO:0006352">
    <property type="term" value="P:DNA-templated transcription initiation"/>
    <property type="evidence" value="ECO:0007669"/>
    <property type="project" value="InterPro"/>
</dbReference>
<keyword evidence="3 6" id="KW-0731">Sigma factor</keyword>
<gene>
    <name evidence="9" type="ORF">SAMN05421823_104194</name>
</gene>
<name>A0A1G9GRL2_9BACT</name>
<dbReference type="NCBIfam" id="TIGR02937">
    <property type="entry name" value="sigma70-ECF"/>
    <property type="match status" value="1"/>
</dbReference>
<dbReference type="GO" id="GO:0016987">
    <property type="term" value="F:sigma factor activity"/>
    <property type="evidence" value="ECO:0007669"/>
    <property type="project" value="UniProtKB-KW"/>
</dbReference>
<dbReference type="EMBL" id="FNFO01000004">
    <property type="protein sequence ID" value="SDL03336.1"/>
    <property type="molecule type" value="Genomic_DNA"/>
</dbReference>
<evidence type="ECO:0000313" key="10">
    <source>
        <dbReference type="Proteomes" id="UP000198510"/>
    </source>
</evidence>
<sequence>MDDLYLDKVLEGDTHAFRYFITQYKDMAFSIAMSVVKDEFEAEEVVQESFIKAFKGIRSFHRRSKFSTWLYRIVTNEAFKRLKQIQKWESISFVDDSKAEWVDESILLSPQEEEQTHLINEALRKLSPNESLVLRLFYLEEESVKEVSAITGWTEAKVKVTLFRARKSMLVACKELLNAT</sequence>
<dbReference type="OrthoDB" id="1027298at2"/>
<protein>
    <recommendedName>
        <fullName evidence="6">RNA polymerase sigma factor</fullName>
    </recommendedName>
</protein>
<dbReference type="InterPro" id="IPR013325">
    <property type="entry name" value="RNA_pol_sigma_r2"/>
</dbReference>
<evidence type="ECO:0000256" key="4">
    <source>
        <dbReference type="ARBA" id="ARBA00023125"/>
    </source>
</evidence>
<dbReference type="PANTHER" id="PTHR43133:SF8">
    <property type="entry name" value="RNA POLYMERASE SIGMA FACTOR HI_1459-RELATED"/>
    <property type="match status" value="1"/>
</dbReference>
<accession>A0A1G9GRL2</accession>
<evidence type="ECO:0000256" key="3">
    <source>
        <dbReference type="ARBA" id="ARBA00023082"/>
    </source>
</evidence>
<evidence type="ECO:0000256" key="6">
    <source>
        <dbReference type="RuleBase" id="RU000716"/>
    </source>
</evidence>
<dbReference type="STRING" id="1075417.SAMN05421823_104194"/>
<dbReference type="RefSeq" id="WP_089682091.1">
    <property type="nucleotide sequence ID" value="NZ_FNFO01000004.1"/>
</dbReference>
<keyword evidence="5 6" id="KW-0804">Transcription</keyword>
<dbReference type="InterPro" id="IPR013249">
    <property type="entry name" value="RNA_pol_sigma70_r4_t2"/>
</dbReference>
<dbReference type="Pfam" id="PF08281">
    <property type="entry name" value="Sigma70_r4_2"/>
    <property type="match status" value="1"/>
</dbReference>
<dbReference type="SUPFAM" id="SSF88659">
    <property type="entry name" value="Sigma3 and sigma4 domains of RNA polymerase sigma factors"/>
    <property type="match status" value="1"/>
</dbReference>
<feature type="domain" description="RNA polymerase sigma-70 region 2" evidence="7">
    <location>
        <begin position="21"/>
        <end position="84"/>
    </location>
</feature>
<keyword evidence="10" id="KW-1185">Reference proteome</keyword>
<evidence type="ECO:0000256" key="2">
    <source>
        <dbReference type="ARBA" id="ARBA00023015"/>
    </source>
</evidence>
<keyword evidence="2 6" id="KW-0805">Transcription regulation</keyword>
<evidence type="ECO:0000256" key="1">
    <source>
        <dbReference type="ARBA" id="ARBA00010641"/>
    </source>
</evidence>